<evidence type="ECO:0000256" key="3">
    <source>
        <dbReference type="ARBA" id="ARBA00022603"/>
    </source>
</evidence>
<dbReference type="SUPFAM" id="SSF53335">
    <property type="entry name" value="S-adenosyl-L-methionine-dependent methyltransferases"/>
    <property type="match status" value="1"/>
</dbReference>
<dbReference type="GO" id="GO:0008170">
    <property type="term" value="F:N-methyltransferase activity"/>
    <property type="evidence" value="ECO:0007669"/>
    <property type="project" value="InterPro"/>
</dbReference>
<dbReference type="EMBL" id="CP032548">
    <property type="protein sequence ID" value="AZJ36391.1"/>
    <property type="molecule type" value="Genomic_DNA"/>
</dbReference>
<name>A0A3S8R9B2_9FLAO</name>
<dbReference type="InterPro" id="IPR002052">
    <property type="entry name" value="DNA_methylase_N6_adenine_CS"/>
</dbReference>
<dbReference type="REBASE" id="283532">
    <property type="entry name" value="M.Tsp106434ORF12975P"/>
</dbReference>
<evidence type="ECO:0000256" key="5">
    <source>
        <dbReference type="ARBA" id="ARBA00022691"/>
    </source>
</evidence>
<evidence type="ECO:0000256" key="2">
    <source>
        <dbReference type="ARBA" id="ARBA00011900"/>
    </source>
</evidence>
<protein>
    <recommendedName>
        <fullName evidence="2">site-specific DNA-methyltransferase (adenine-specific)</fullName>
        <ecNumber evidence="2">2.1.1.72</ecNumber>
    </recommendedName>
</protein>
<dbReference type="KEGG" id="tsig:D6T69_12975"/>
<proteinExistence type="inferred from homology"/>
<keyword evidence="9" id="KW-1185">Reference proteome</keyword>
<comment type="similarity">
    <text evidence="1">Belongs to the N(4)/N(6)-methyltransferase family.</text>
</comment>
<reference evidence="8 9" key="1">
    <citation type="submission" date="2018-09" db="EMBL/GenBank/DDBJ databases">
        <title>Insights into the microbiota of Asian seabass (Lates calcarifer) with tenacibaculosis symptoms and description of sp. nov. Tenacibaculum singaporense.</title>
        <authorList>
            <person name="Miyake S."/>
            <person name="Soh M."/>
            <person name="Azman M.N."/>
            <person name="Ngoh S.Y."/>
            <person name="Orban L."/>
        </authorList>
    </citation>
    <scope>NUCLEOTIDE SEQUENCE [LARGE SCALE GENOMIC DNA]</scope>
    <source>
        <strain evidence="8 9">DSM 106434</strain>
    </source>
</reference>
<evidence type="ECO:0000313" key="8">
    <source>
        <dbReference type="EMBL" id="AZJ36391.1"/>
    </source>
</evidence>
<dbReference type="GO" id="GO:0003677">
    <property type="term" value="F:DNA binding"/>
    <property type="evidence" value="ECO:0007669"/>
    <property type="project" value="InterPro"/>
</dbReference>
<dbReference type="InterPro" id="IPR029063">
    <property type="entry name" value="SAM-dependent_MTases_sf"/>
</dbReference>
<dbReference type="Proteomes" id="UP000274593">
    <property type="component" value="Chromosome"/>
</dbReference>
<sequence>MSIDKIQQGDSLTQSKDLVADNIEKLKQLFPEIVTEGKIDFKVLQDVLGEDIEEEDEYYRLTWAGKAKARREAHKPSTGTLRPVKEDSVNWDTTENLYIEGDNLEVLKLLQKSYAGKVKMIYIDPPYNTGKDFVYKDNYKDNLKNYQEITGQLDEEGNKISTNSDSDGRYHSNWLNMMYPRLRLARNLLKDNGIIFISIDDVEVGNLRAIGNEIFGNDNFISNMVWQKNYSPRNDAKYFSDMHDHILVFAKNKDKFERILLPRTAEQNARYTNRDNDPRGDWKAENLSVKTYSAAYDYPITTPGGRVVNPPKGRCWRTSKEKMEELDKDNRIWWGEDGNNVPSKKSFLSEVQQGRVPTTLLFRNEVGDNQEAAKRIVELFDGKPFDTPKPIGLIKHFLSISTDKNDLVLDFFAGSSTTADSLFQKNLEDNGHRKFIQIQLPEPTNKKSEGFRTGYNNVSEISKERIRRAAKKIAEEHPEKAEKLDLGFKVFKLDNSNIKGWDGNPDKLEANLWDAVSNIKEDRTQEDVLYEILLKYGLDLTLPIEEKTIEGKIVFNVGFGALFICLGDNLTNTVAEGIGEWKEELEPEICRVIFKDTGFTDVEKTNSIQTLKRFGIGEIKSI</sequence>
<dbReference type="Gene3D" id="3.40.50.150">
    <property type="entry name" value="Vaccinia Virus protein VP39"/>
    <property type="match status" value="1"/>
</dbReference>
<gene>
    <name evidence="8" type="ORF">D6T69_12975</name>
</gene>
<dbReference type="PIRSF" id="PIRSF015855">
    <property type="entry name" value="TypeIII_Mtase_mKpnI"/>
    <property type="match status" value="1"/>
</dbReference>
<dbReference type="GO" id="GO:0032259">
    <property type="term" value="P:methylation"/>
    <property type="evidence" value="ECO:0007669"/>
    <property type="project" value="UniProtKB-KW"/>
</dbReference>
<keyword evidence="4 8" id="KW-0808">Transferase</keyword>
<feature type="domain" description="DNA methylase N-4/N-6" evidence="7">
    <location>
        <begin position="118"/>
        <end position="420"/>
    </location>
</feature>
<organism evidence="8 9">
    <name type="scientific">Tenacibaculum singaporense</name>
    <dbReference type="NCBI Taxonomy" id="2358479"/>
    <lineage>
        <taxon>Bacteria</taxon>
        <taxon>Pseudomonadati</taxon>
        <taxon>Bacteroidota</taxon>
        <taxon>Flavobacteriia</taxon>
        <taxon>Flavobacteriales</taxon>
        <taxon>Flavobacteriaceae</taxon>
        <taxon>Tenacibaculum</taxon>
    </lineage>
</organism>
<keyword evidence="3 8" id="KW-0489">Methyltransferase</keyword>
<dbReference type="GO" id="GO:0009007">
    <property type="term" value="F:site-specific DNA-methyltransferase (adenine-specific) activity"/>
    <property type="evidence" value="ECO:0007669"/>
    <property type="project" value="UniProtKB-EC"/>
</dbReference>
<evidence type="ECO:0000313" key="9">
    <source>
        <dbReference type="Proteomes" id="UP000274593"/>
    </source>
</evidence>
<dbReference type="InterPro" id="IPR002295">
    <property type="entry name" value="N4/N6-MTase_EcoPI_Mod-like"/>
</dbReference>
<dbReference type="RefSeq" id="WP_125068142.1">
    <property type="nucleotide sequence ID" value="NZ_CP032548.1"/>
</dbReference>
<evidence type="ECO:0000256" key="6">
    <source>
        <dbReference type="ARBA" id="ARBA00047942"/>
    </source>
</evidence>
<dbReference type="PRINTS" id="PR00506">
    <property type="entry name" value="D21N6MTFRASE"/>
</dbReference>
<keyword evidence="5" id="KW-0949">S-adenosyl-L-methionine</keyword>
<dbReference type="PROSITE" id="PS00092">
    <property type="entry name" value="N6_MTASE"/>
    <property type="match status" value="1"/>
</dbReference>
<evidence type="ECO:0000256" key="1">
    <source>
        <dbReference type="ARBA" id="ARBA00006594"/>
    </source>
</evidence>
<dbReference type="Pfam" id="PF01555">
    <property type="entry name" value="N6_N4_Mtase"/>
    <property type="match status" value="1"/>
</dbReference>
<evidence type="ECO:0000259" key="7">
    <source>
        <dbReference type="Pfam" id="PF01555"/>
    </source>
</evidence>
<dbReference type="EC" id="2.1.1.72" evidence="2"/>
<accession>A0A3S8R9B2</accession>
<evidence type="ECO:0000256" key="4">
    <source>
        <dbReference type="ARBA" id="ARBA00022679"/>
    </source>
</evidence>
<dbReference type="AlphaFoldDB" id="A0A3S8R9B2"/>
<comment type="catalytic activity">
    <reaction evidence="6">
        <text>a 2'-deoxyadenosine in DNA + S-adenosyl-L-methionine = an N(6)-methyl-2'-deoxyadenosine in DNA + S-adenosyl-L-homocysteine + H(+)</text>
        <dbReference type="Rhea" id="RHEA:15197"/>
        <dbReference type="Rhea" id="RHEA-COMP:12418"/>
        <dbReference type="Rhea" id="RHEA-COMP:12419"/>
        <dbReference type="ChEBI" id="CHEBI:15378"/>
        <dbReference type="ChEBI" id="CHEBI:57856"/>
        <dbReference type="ChEBI" id="CHEBI:59789"/>
        <dbReference type="ChEBI" id="CHEBI:90615"/>
        <dbReference type="ChEBI" id="CHEBI:90616"/>
        <dbReference type="EC" id="2.1.1.72"/>
    </reaction>
</comment>
<dbReference type="InterPro" id="IPR002941">
    <property type="entry name" value="DNA_methylase_N4/N6"/>
</dbReference>